<dbReference type="Gene3D" id="3.40.50.300">
    <property type="entry name" value="P-loop containing nucleotide triphosphate hydrolases"/>
    <property type="match status" value="1"/>
</dbReference>
<dbReference type="EMBL" id="LFOD01000018">
    <property type="protein sequence ID" value="KMV16726.1"/>
    <property type="molecule type" value="Genomic_DNA"/>
</dbReference>
<dbReference type="PROSITE" id="PS50043">
    <property type="entry name" value="HTH_LUXR_2"/>
    <property type="match status" value="1"/>
</dbReference>
<evidence type="ECO:0000313" key="6">
    <source>
        <dbReference type="Proteomes" id="UP000037594"/>
    </source>
</evidence>
<organism evidence="5 6">
    <name type="scientific">Mycolicibacterium conceptionense</name>
    <dbReference type="NCBI Taxonomy" id="451644"/>
    <lineage>
        <taxon>Bacteria</taxon>
        <taxon>Bacillati</taxon>
        <taxon>Actinomycetota</taxon>
        <taxon>Actinomycetes</taxon>
        <taxon>Mycobacteriales</taxon>
        <taxon>Mycobacteriaceae</taxon>
        <taxon>Mycolicibacterium</taxon>
    </lineage>
</organism>
<dbReference type="PRINTS" id="PR00038">
    <property type="entry name" value="HTHLUXR"/>
</dbReference>
<evidence type="ECO:0000256" key="2">
    <source>
        <dbReference type="ARBA" id="ARBA00023125"/>
    </source>
</evidence>
<evidence type="ECO:0000259" key="4">
    <source>
        <dbReference type="PROSITE" id="PS50043"/>
    </source>
</evidence>
<dbReference type="InterPro" id="IPR016032">
    <property type="entry name" value="Sig_transdc_resp-reg_C-effctor"/>
</dbReference>
<dbReference type="PANTHER" id="PTHR44688:SF16">
    <property type="entry name" value="DNA-BINDING TRANSCRIPTIONAL ACTIVATOR DEVR_DOSR"/>
    <property type="match status" value="1"/>
</dbReference>
<dbReference type="CDD" id="cd06170">
    <property type="entry name" value="LuxR_C_like"/>
    <property type="match status" value="1"/>
</dbReference>
<feature type="domain" description="HTH luxR-type" evidence="4">
    <location>
        <begin position="809"/>
        <end position="874"/>
    </location>
</feature>
<evidence type="ECO:0000313" key="5">
    <source>
        <dbReference type="EMBL" id="KMV16726.1"/>
    </source>
</evidence>
<dbReference type="PROSITE" id="PS00622">
    <property type="entry name" value="HTH_LUXR_1"/>
    <property type="match status" value="1"/>
</dbReference>
<dbReference type="SUPFAM" id="SSF46894">
    <property type="entry name" value="C-terminal effector domain of the bipartite response regulators"/>
    <property type="match status" value="1"/>
</dbReference>
<dbReference type="AlphaFoldDB" id="A0A0J8U5N2"/>
<proteinExistence type="predicted"/>
<dbReference type="Gene3D" id="1.10.10.10">
    <property type="entry name" value="Winged helix-like DNA-binding domain superfamily/Winged helix DNA-binding domain"/>
    <property type="match status" value="1"/>
</dbReference>
<dbReference type="GO" id="GO:0006355">
    <property type="term" value="P:regulation of DNA-templated transcription"/>
    <property type="evidence" value="ECO:0007669"/>
    <property type="project" value="InterPro"/>
</dbReference>
<dbReference type="GO" id="GO:0003677">
    <property type="term" value="F:DNA binding"/>
    <property type="evidence" value="ECO:0007669"/>
    <property type="project" value="UniProtKB-KW"/>
</dbReference>
<evidence type="ECO:0000256" key="3">
    <source>
        <dbReference type="ARBA" id="ARBA00023163"/>
    </source>
</evidence>
<reference evidence="5 6" key="1">
    <citation type="submission" date="2015-06" db="EMBL/GenBank/DDBJ databases">
        <title>Genome sequence of Mycobacterium conceptionense strain MLE.</title>
        <authorList>
            <person name="Greninger A.L."/>
            <person name="Cunningham G."/>
            <person name="Chiu C.Y."/>
            <person name="Miller S."/>
        </authorList>
    </citation>
    <scope>NUCLEOTIDE SEQUENCE [LARGE SCALE GENOMIC DNA]</scope>
    <source>
        <strain evidence="5 6">MLE</strain>
    </source>
</reference>
<comment type="caution">
    <text evidence="5">The sequence shown here is derived from an EMBL/GenBank/DDBJ whole genome shotgun (WGS) entry which is preliminary data.</text>
</comment>
<gene>
    <name evidence="5" type="ORF">ACT17_18940</name>
</gene>
<dbReference type="Proteomes" id="UP000037594">
    <property type="component" value="Unassembled WGS sequence"/>
</dbReference>
<dbReference type="OrthoDB" id="3197423at2"/>
<name>A0A0J8U5N2_9MYCO</name>
<dbReference type="Pfam" id="PF00196">
    <property type="entry name" value="GerE"/>
    <property type="match status" value="1"/>
</dbReference>
<keyword evidence="2" id="KW-0238">DNA-binding</keyword>
<dbReference type="PATRIC" id="fig|451644.5.peg.3912"/>
<dbReference type="CDD" id="cd00009">
    <property type="entry name" value="AAA"/>
    <property type="match status" value="1"/>
</dbReference>
<dbReference type="PANTHER" id="PTHR44688">
    <property type="entry name" value="DNA-BINDING TRANSCRIPTIONAL ACTIVATOR DEVR_DOSR"/>
    <property type="match status" value="1"/>
</dbReference>
<keyword evidence="3" id="KW-0804">Transcription</keyword>
<keyword evidence="1" id="KW-0805">Transcription regulation</keyword>
<evidence type="ECO:0000256" key="1">
    <source>
        <dbReference type="ARBA" id="ARBA00023015"/>
    </source>
</evidence>
<sequence>MSDWPFVARDVEQREASQALWGGSCGVVLAGKTGVGKSALARVLAESLEADGCPVLFVLGTETAQAVALGAFRHALTLTEAHDPTVMLAVAHEMLTADPDLVIVVDDAQHLDPLSALLVQQLAVHGSPRLIVTIGSGAIASDAVTALWKEQLLLRLEVEPFTREQTAELATAVLGGEVDDRAVAELHRFSSGSPLYLRGALNAALGDAALVCDQGRWRLRGQLRASADLHALIASRFDTLTPDELDVVEVVSTAEVLDWDVLVAACDLDAIGRVERRGAIQVLNDAACTVVQPGHPVIGQVARSRCSKTRSRQINTRLAVLLGEHLASPDNGGPPDVRGRIQLARFMAGGDGPADADAIAEAAASAVTMSNLALGEELARYAVDHGAGVRAAIVLADALSWQGYGEQAEDLLARSVPPDDEPTLARWGCLRAANLFFGCARPEAARSVLAMVRRQVHCPQTLSLVGAMEAVFTFFAGEVAEAVGLAAEILDTEVWAPSNKSTATVWAAVASSNALALSGRWDEANAAAQTGEWAAEDCQSGPQRFWLPFAQVSVAAAAGELARAQRVCDRYTVLAAGSPQAEAVVTALNGRVALVRGCPPSACEALQAAVWATSPGLPPGWPMVVAAWLAQAEGMRGDGHAAGAALLRAEGAAVGSLEVFRPELELARAWAAAADGDIRAAAGLAARAAQCAKAHEMDVVELTALHTALRFGQACGHRRIRQLARRLGGRMAEAIAAHSIGVARNDPDQLVVAADRFEAMGALALAADASAHAARQFAQTGCLGGELESTARALWLAGRSGALTPALRCAGHPLPLTEREWEIANLVSLGMSNRAIADKLCLSVRTVDGHLYRMFAKLGVEDRDHLARLARFGPVM</sequence>
<protein>
    <submittedName>
        <fullName evidence="5">LuxR family transcriptional regulator</fullName>
    </submittedName>
</protein>
<accession>A0A0J8U5N2</accession>
<dbReference type="InterPro" id="IPR027417">
    <property type="entry name" value="P-loop_NTPase"/>
</dbReference>
<dbReference type="InterPro" id="IPR036388">
    <property type="entry name" value="WH-like_DNA-bd_sf"/>
</dbReference>
<dbReference type="InterPro" id="IPR049945">
    <property type="entry name" value="AAA_22"/>
</dbReference>
<dbReference type="InterPro" id="IPR000792">
    <property type="entry name" value="Tscrpt_reg_LuxR_C"/>
</dbReference>
<dbReference type="GO" id="GO:0016887">
    <property type="term" value="F:ATP hydrolysis activity"/>
    <property type="evidence" value="ECO:0007669"/>
    <property type="project" value="InterPro"/>
</dbReference>
<dbReference type="RefSeq" id="WP_019344157.1">
    <property type="nucleotide sequence ID" value="NZ_AGSZ01000118.1"/>
</dbReference>
<dbReference type="Pfam" id="PF13401">
    <property type="entry name" value="AAA_22"/>
    <property type="match status" value="1"/>
</dbReference>
<dbReference type="SMART" id="SM00421">
    <property type="entry name" value="HTH_LUXR"/>
    <property type="match status" value="1"/>
</dbReference>
<dbReference type="SUPFAM" id="SSF52540">
    <property type="entry name" value="P-loop containing nucleoside triphosphate hydrolases"/>
    <property type="match status" value="1"/>
</dbReference>